<proteinExistence type="predicted"/>
<evidence type="ECO:0000313" key="1">
    <source>
        <dbReference type="EMBL" id="QHC02424.1"/>
    </source>
</evidence>
<sequence>MKMVATGLLLLAAVIFLGCVIWQRYDAPAWVGYVKATAEASMVGAIADWFAVTALFRHPMGVPIPHTAIIPRKKDQIGESLGEFVQSNFLTGPVLAEKLRQLGVSRKAGEFLSEPANARKLSGNVGRAITTGLEIMGDDDVQQVFDNIIMKRVRDADAAPILAKLIDVAVAGGNHQNMMTAGLKGVAKFLDENRQVLRVKLAQESPDWVPSWVDERIFNKIYSGVQSFIAEVAADENHEMRRQFDARVREYAEQLRTDPEAAAKIAAIKDDVLGHPAVREWSQSAWANIKRSLITMANDPDSDLRLQLESSILKLGTTLSNDPSLQAKVDGWVERGVLYVVDEYKDHIADLISGTVARWDTAETSKRIELQVGRDLQFIRINGTVIGALAGLVIYTISQIIG</sequence>
<dbReference type="PROSITE" id="PS51257">
    <property type="entry name" value="PROKAR_LIPOPROTEIN"/>
    <property type="match status" value="1"/>
</dbReference>
<dbReference type="InterPro" id="IPR007383">
    <property type="entry name" value="DUF445"/>
</dbReference>
<dbReference type="Pfam" id="PF04286">
    <property type="entry name" value="DUF445"/>
    <property type="match status" value="1"/>
</dbReference>
<reference evidence="1 2" key="1">
    <citation type="journal article" date="2018" name="Int. J. Syst. Evol. Microbiol.">
        <title>Epidermidibacterium keratini gen. nov., sp. nov., a member of the family Sporichthyaceae, isolated from keratin epidermis.</title>
        <authorList>
            <person name="Lee D.G."/>
            <person name="Trujillo M.E."/>
            <person name="Kang S."/>
            <person name="Nam J.J."/>
            <person name="Kim Y.J."/>
        </authorList>
    </citation>
    <scope>NUCLEOTIDE SEQUENCE [LARGE SCALE GENOMIC DNA]</scope>
    <source>
        <strain evidence="1 2">EPI-7</strain>
    </source>
</reference>
<gene>
    <name evidence="1" type="ORF">EK0264_12710</name>
</gene>
<dbReference type="GO" id="GO:0005886">
    <property type="term" value="C:plasma membrane"/>
    <property type="evidence" value="ECO:0007669"/>
    <property type="project" value="TreeGrafter"/>
</dbReference>
<accession>A0A7L4YU72</accession>
<evidence type="ECO:0000313" key="2">
    <source>
        <dbReference type="Proteomes" id="UP000463857"/>
    </source>
</evidence>
<organism evidence="1 2">
    <name type="scientific">Epidermidibacterium keratini</name>
    <dbReference type="NCBI Taxonomy" id="1891644"/>
    <lineage>
        <taxon>Bacteria</taxon>
        <taxon>Bacillati</taxon>
        <taxon>Actinomycetota</taxon>
        <taxon>Actinomycetes</taxon>
        <taxon>Sporichthyales</taxon>
        <taxon>Sporichthyaceae</taxon>
        <taxon>Epidermidibacterium</taxon>
    </lineage>
</organism>
<dbReference type="Proteomes" id="UP000463857">
    <property type="component" value="Chromosome"/>
</dbReference>
<keyword evidence="2" id="KW-1185">Reference proteome</keyword>
<dbReference type="OrthoDB" id="9769590at2"/>
<dbReference type="PANTHER" id="PTHR38442">
    <property type="entry name" value="INNER MEMBRANE PROTEIN-RELATED"/>
    <property type="match status" value="1"/>
</dbReference>
<dbReference type="InParanoid" id="A0A7L4YU72"/>
<dbReference type="EMBL" id="CP047156">
    <property type="protein sequence ID" value="QHC02424.1"/>
    <property type="molecule type" value="Genomic_DNA"/>
</dbReference>
<dbReference type="AlphaFoldDB" id="A0A7L4YU72"/>
<protein>
    <submittedName>
        <fullName evidence="1">DUF445 family protein</fullName>
    </submittedName>
</protein>
<name>A0A7L4YU72_9ACTN</name>
<dbReference type="KEGG" id="eke:EK0264_12710"/>
<dbReference type="PANTHER" id="PTHR38442:SF1">
    <property type="entry name" value="INNER MEMBRANE PROTEIN"/>
    <property type="match status" value="1"/>
</dbReference>